<dbReference type="GO" id="GO:0003676">
    <property type="term" value="F:nucleic acid binding"/>
    <property type="evidence" value="ECO:0007669"/>
    <property type="project" value="InterPro"/>
</dbReference>
<evidence type="ECO:0000313" key="2">
    <source>
        <dbReference type="EnsemblPlants" id="cds.evm.model.08.949"/>
    </source>
</evidence>
<accession>A0A803QCW3</accession>
<dbReference type="Gene3D" id="1.10.340.70">
    <property type="match status" value="1"/>
</dbReference>
<reference evidence="2" key="2">
    <citation type="submission" date="2021-03" db="UniProtKB">
        <authorList>
            <consortium name="EnsemblPlants"/>
        </authorList>
    </citation>
    <scope>IDENTIFICATION</scope>
</reference>
<protein>
    <recommendedName>
        <fullName evidence="1">Integrase catalytic domain-containing protein</fullName>
    </recommendedName>
</protein>
<evidence type="ECO:0000313" key="3">
    <source>
        <dbReference type="Proteomes" id="UP000596661"/>
    </source>
</evidence>
<dbReference type="PANTHER" id="PTHR37984">
    <property type="entry name" value="PROTEIN CBG26694"/>
    <property type="match status" value="1"/>
</dbReference>
<proteinExistence type="predicted"/>
<organism evidence="2 3">
    <name type="scientific">Cannabis sativa</name>
    <name type="common">Hemp</name>
    <name type="synonym">Marijuana</name>
    <dbReference type="NCBI Taxonomy" id="3483"/>
    <lineage>
        <taxon>Eukaryota</taxon>
        <taxon>Viridiplantae</taxon>
        <taxon>Streptophyta</taxon>
        <taxon>Embryophyta</taxon>
        <taxon>Tracheophyta</taxon>
        <taxon>Spermatophyta</taxon>
        <taxon>Magnoliopsida</taxon>
        <taxon>eudicotyledons</taxon>
        <taxon>Gunneridae</taxon>
        <taxon>Pentapetalae</taxon>
        <taxon>rosids</taxon>
        <taxon>fabids</taxon>
        <taxon>Rosales</taxon>
        <taxon>Cannabaceae</taxon>
        <taxon>Cannabis</taxon>
    </lineage>
</organism>
<dbReference type="InterPro" id="IPR001584">
    <property type="entry name" value="Integrase_cat-core"/>
</dbReference>
<dbReference type="PANTHER" id="PTHR37984:SF5">
    <property type="entry name" value="PROTEIN NYNRIN-LIKE"/>
    <property type="match status" value="1"/>
</dbReference>
<dbReference type="InterPro" id="IPR050951">
    <property type="entry name" value="Retrovirus_Pol_polyprotein"/>
</dbReference>
<evidence type="ECO:0000259" key="1">
    <source>
        <dbReference type="PROSITE" id="PS50994"/>
    </source>
</evidence>
<dbReference type="SUPFAM" id="SSF53098">
    <property type="entry name" value="Ribonuclease H-like"/>
    <property type="match status" value="1"/>
</dbReference>
<feature type="domain" description="Integrase catalytic" evidence="1">
    <location>
        <begin position="79"/>
        <end position="238"/>
    </location>
</feature>
<dbReference type="OMA" id="MHEIHEG"/>
<dbReference type="GO" id="GO:0015074">
    <property type="term" value="P:DNA integration"/>
    <property type="evidence" value="ECO:0007669"/>
    <property type="project" value="InterPro"/>
</dbReference>
<keyword evidence="3" id="KW-1185">Reference proteome</keyword>
<dbReference type="Gene3D" id="3.30.420.10">
    <property type="entry name" value="Ribonuclease H-like superfamily/Ribonuclease H"/>
    <property type="match status" value="1"/>
</dbReference>
<dbReference type="InterPro" id="IPR012337">
    <property type="entry name" value="RNaseH-like_sf"/>
</dbReference>
<dbReference type="InterPro" id="IPR036397">
    <property type="entry name" value="RNaseH_sf"/>
</dbReference>
<dbReference type="EMBL" id="UZAU01000694">
    <property type="status" value="NOT_ANNOTATED_CDS"/>
    <property type="molecule type" value="Genomic_DNA"/>
</dbReference>
<name>A0A803QCW3_CANSA</name>
<dbReference type="EnsemblPlants" id="evm.model.08.949">
    <property type="protein sequence ID" value="cds.evm.model.08.949"/>
    <property type="gene ID" value="evm.TU.08.949"/>
</dbReference>
<dbReference type="Gramene" id="evm.model.08.949">
    <property type="protein sequence ID" value="cds.evm.model.08.949"/>
    <property type="gene ID" value="evm.TU.08.949"/>
</dbReference>
<reference evidence="2" key="1">
    <citation type="submission" date="2018-11" db="EMBL/GenBank/DDBJ databases">
        <authorList>
            <person name="Grassa J C."/>
        </authorList>
    </citation>
    <scope>NUCLEOTIDE SEQUENCE [LARGE SCALE GENOMIC DNA]</scope>
</reference>
<dbReference type="Proteomes" id="UP000596661">
    <property type="component" value="Chromosome 8"/>
</dbReference>
<dbReference type="PROSITE" id="PS50994">
    <property type="entry name" value="INTEGRASE"/>
    <property type="match status" value="1"/>
</dbReference>
<sequence>MSYLRSIARIEISNVMHEIHEGFSGDHTSGPSLSKKIIRQRYFCPTMKKDCTKYVHKYEQCHHYSKVPRAPPMEITFMINPWPFAVWGIDLVGSYPTGKGGVKFTIVDVDYFTKWVEAKPMNIATYKKDLDFVIKNIMCRYGLSHKIVFDNKMQFDNDKFTDFCVKHEIVKSFSAMARPQENGKVEAINNILKTTLKKKLQACKAHWLEELPRVLWAYRTTKRTSTGHTPYSMTYGSKAVILVESIVPSHRRESYDPTRNHALLQESLDLHRSLVLNPTDKSKL</sequence>
<dbReference type="Pfam" id="PF17921">
    <property type="entry name" value="Integrase_H2C2"/>
    <property type="match status" value="1"/>
</dbReference>
<dbReference type="InterPro" id="IPR041588">
    <property type="entry name" value="Integrase_H2C2"/>
</dbReference>
<dbReference type="AlphaFoldDB" id="A0A803QCW3"/>